<reference evidence="4 5" key="1">
    <citation type="submission" date="2019-05" db="EMBL/GenBank/DDBJ databases">
        <title>Another draft genome of Portunus trituberculatus and its Hox gene families provides insights of decapod evolution.</title>
        <authorList>
            <person name="Jeong J.-H."/>
            <person name="Song I."/>
            <person name="Kim S."/>
            <person name="Choi T."/>
            <person name="Kim D."/>
            <person name="Ryu S."/>
            <person name="Kim W."/>
        </authorList>
    </citation>
    <scope>NUCLEOTIDE SEQUENCE [LARGE SCALE GENOMIC DNA]</scope>
    <source>
        <tissue evidence="4">Muscle</tissue>
    </source>
</reference>
<keyword evidence="1" id="KW-1015">Disulfide bond</keyword>
<dbReference type="SUPFAM" id="SSF50494">
    <property type="entry name" value="Trypsin-like serine proteases"/>
    <property type="match status" value="1"/>
</dbReference>
<dbReference type="InterPro" id="IPR051487">
    <property type="entry name" value="Ser/Thr_Proteases_Immune/Dev"/>
</dbReference>
<evidence type="ECO:0000256" key="1">
    <source>
        <dbReference type="ARBA" id="ARBA00023157"/>
    </source>
</evidence>
<protein>
    <submittedName>
        <fullName evidence="4">Serine protease easter</fullName>
    </submittedName>
</protein>
<dbReference type="InterPro" id="IPR033116">
    <property type="entry name" value="TRYPSIN_SER"/>
</dbReference>
<accession>A0A5B7DCG6</accession>
<dbReference type="InterPro" id="IPR001254">
    <property type="entry name" value="Trypsin_dom"/>
</dbReference>
<proteinExistence type="inferred from homology"/>
<dbReference type="InterPro" id="IPR009003">
    <property type="entry name" value="Peptidase_S1_PA"/>
</dbReference>
<dbReference type="AlphaFoldDB" id="A0A5B7DCG6"/>
<dbReference type="GO" id="GO:0006508">
    <property type="term" value="P:proteolysis"/>
    <property type="evidence" value="ECO:0007669"/>
    <property type="project" value="UniProtKB-KW"/>
</dbReference>
<dbReference type="PROSITE" id="PS50240">
    <property type="entry name" value="TRYPSIN_DOM"/>
    <property type="match status" value="1"/>
</dbReference>
<comment type="caution">
    <text evidence="4">The sequence shown here is derived from an EMBL/GenBank/DDBJ whole genome shotgun (WGS) entry which is preliminary data.</text>
</comment>
<comment type="similarity">
    <text evidence="2">Belongs to the peptidase S1 family. CLIP subfamily.</text>
</comment>
<evidence type="ECO:0000256" key="2">
    <source>
        <dbReference type="ARBA" id="ARBA00024195"/>
    </source>
</evidence>
<dbReference type="Gene3D" id="2.40.10.10">
    <property type="entry name" value="Trypsin-like serine proteases"/>
    <property type="match status" value="2"/>
</dbReference>
<evidence type="ECO:0000259" key="3">
    <source>
        <dbReference type="PROSITE" id="PS50240"/>
    </source>
</evidence>
<gene>
    <name evidence="4" type="primary">ea_1</name>
    <name evidence="4" type="ORF">E2C01_012050</name>
</gene>
<organism evidence="4 5">
    <name type="scientific">Portunus trituberculatus</name>
    <name type="common">Swimming crab</name>
    <name type="synonym">Neptunus trituberculatus</name>
    <dbReference type="NCBI Taxonomy" id="210409"/>
    <lineage>
        <taxon>Eukaryota</taxon>
        <taxon>Metazoa</taxon>
        <taxon>Ecdysozoa</taxon>
        <taxon>Arthropoda</taxon>
        <taxon>Crustacea</taxon>
        <taxon>Multicrustacea</taxon>
        <taxon>Malacostraca</taxon>
        <taxon>Eumalacostraca</taxon>
        <taxon>Eucarida</taxon>
        <taxon>Decapoda</taxon>
        <taxon>Pleocyemata</taxon>
        <taxon>Brachyura</taxon>
        <taxon>Eubrachyura</taxon>
        <taxon>Portunoidea</taxon>
        <taxon>Portunidae</taxon>
        <taxon>Portuninae</taxon>
        <taxon>Portunus</taxon>
    </lineage>
</organism>
<dbReference type="PANTHER" id="PTHR24256">
    <property type="entry name" value="TRYPTASE-RELATED"/>
    <property type="match status" value="1"/>
</dbReference>
<dbReference type="InterPro" id="IPR043504">
    <property type="entry name" value="Peptidase_S1_PA_chymotrypsin"/>
</dbReference>
<sequence>MIVGSEVQSLSQTGHFYGLKVRLGEHDLSKKIDCPQDYIDAKECAPSPLDFKPESITIHPDYSPTLLINDISLIRLGKPVTFTHAIRPVCLPQSDLDVSEFLGYRDAVVAGWGSTENTLQSKILQRAPIPYQKRAACEVEYLSYLGEGQLCFGGRNRQDSCFGDSGGPVMQSKAGTGQYTQSHVFSSALTRPLISWRPTARHRVLREENLRHCWCPRCLHQRRPLQELDSAMS</sequence>
<evidence type="ECO:0000313" key="4">
    <source>
        <dbReference type="EMBL" id="MPC19142.1"/>
    </source>
</evidence>
<keyword evidence="4" id="KW-0378">Hydrolase</keyword>
<dbReference type="InterPro" id="IPR001314">
    <property type="entry name" value="Peptidase_S1A"/>
</dbReference>
<dbReference type="SMART" id="SM00020">
    <property type="entry name" value="Tryp_SPc"/>
    <property type="match status" value="1"/>
</dbReference>
<dbReference type="GO" id="GO:0004252">
    <property type="term" value="F:serine-type endopeptidase activity"/>
    <property type="evidence" value="ECO:0007669"/>
    <property type="project" value="InterPro"/>
</dbReference>
<dbReference type="EMBL" id="VSRR010000743">
    <property type="protein sequence ID" value="MPC19142.1"/>
    <property type="molecule type" value="Genomic_DNA"/>
</dbReference>
<keyword evidence="5" id="KW-1185">Reference proteome</keyword>
<dbReference type="Proteomes" id="UP000324222">
    <property type="component" value="Unassembled WGS sequence"/>
</dbReference>
<dbReference type="PROSITE" id="PS00135">
    <property type="entry name" value="TRYPSIN_SER"/>
    <property type="match status" value="1"/>
</dbReference>
<evidence type="ECO:0000313" key="5">
    <source>
        <dbReference type="Proteomes" id="UP000324222"/>
    </source>
</evidence>
<keyword evidence="4" id="KW-0645">Protease</keyword>
<feature type="domain" description="Peptidase S1" evidence="3">
    <location>
        <begin position="13"/>
        <end position="220"/>
    </location>
</feature>
<dbReference type="CDD" id="cd00190">
    <property type="entry name" value="Tryp_SPc"/>
    <property type="match status" value="1"/>
</dbReference>
<dbReference type="PRINTS" id="PR00722">
    <property type="entry name" value="CHYMOTRYPSIN"/>
</dbReference>
<name>A0A5B7DCG6_PORTR</name>
<dbReference type="OrthoDB" id="6370098at2759"/>
<dbReference type="Pfam" id="PF00089">
    <property type="entry name" value="Trypsin"/>
    <property type="match status" value="1"/>
</dbReference>